<proteinExistence type="predicted"/>
<evidence type="ECO:0000313" key="1">
    <source>
        <dbReference type="EMBL" id="SDR20082.1"/>
    </source>
</evidence>
<dbReference type="Proteomes" id="UP000183053">
    <property type="component" value="Unassembled WGS sequence"/>
</dbReference>
<protein>
    <submittedName>
        <fullName evidence="1">Uncharacterized protein</fullName>
    </submittedName>
</protein>
<accession>A0A1H1H3K3</accession>
<sequence length="60" mass="6542">MTTNPVEQLQRWEDSGGTWAVLRRSGEGAVVALMRCDGGEIADRIESADPAFLAHLDARD</sequence>
<keyword evidence="2" id="KW-1185">Reference proteome</keyword>
<reference evidence="2" key="1">
    <citation type="submission" date="2016-10" db="EMBL/GenBank/DDBJ databases">
        <authorList>
            <person name="Varghese N."/>
            <person name="Submissions S."/>
        </authorList>
    </citation>
    <scope>NUCLEOTIDE SEQUENCE [LARGE SCALE GENOMIC DNA]</scope>
    <source>
        <strain evidence="2">DSM 44142</strain>
    </source>
</reference>
<dbReference type="OrthoDB" id="3431291at2"/>
<dbReference type="STRING" id="47312.SAMN04489765_3792"/>
<name>A0A1H1H3K3_9ACTN</name>
<organism evidence="1 2">
    <name type="scientific">Tsukamurella pulmonis</name>
    <dbReference type="NCBI Taxonomy" id="47312"/>
    <lineage>
        <taxon>Bacteria</taxon>
        <taxon>Bacillati</taxon>
        <taxon>Actinomycetota</taxon>
        <taxon>Actinomycetes</taxon>
        <taxon>Mycobacteriales</taxon>
        <taxon>Tsukamurellaceae</taxon>
        <taxon>Tsukamurella</taxon>
    </lineage>
</organism>
<evidence type="ECO:0000313" key="2">
    <source>
        <dbReference type="Proteomes" id="UP000183053"/>
    </source>
</evidence>
<dbReference type="EMBL" id="FNLF01000002">
    <property type="protein sequence ID" value="SDR20082.1"/>
    <property type="molecule type" value="Genomic_DNA"/>
</dbReference>
<dbReference type="AlphaFoldDB" id="A0A1H1H3K3"/>
<dbReference type="RefSeq" id="WP_068568014.1">
    <property type="nucleotide sequence ID" value="NZ_FNLF01000002.1"/>
</dbReference>
<gene>
    <name evidence="1" type="ORF">SAMN04489765_3792</name>
</gene>